<evidence type="ECO:0000256" key="2">
    <source>
        <dbReference type="SAM" id="SignalP"/>
    </source>
</evidence>
<dbReference type="KEGG" id="clec:106673966"/>
<dbReference type="EnsemblMetazoa" id="XM_014406375.2">
    <property type="protein sequence ID" value="XP_014261861.1"/>
    <property type="gene ID" value="LOC106673966"/>
</dbReference>
<dbReference type="RefSeq" id="XP_014261861.1">
    <property type="nucleotide sequence ID" value="XM_014406375.2"/>
</dbReference>
<evidence type="ECO:0000313" key="4">
    <source>
        <dbReference type="Proteomes" id="UP000494040"/>
    </source>
</evidence>
<keyword evidence="2" id="KW-0732">Signal</keyword>
<name>A0A8I6SCI4_CIMLE</name>
<organism evidence="3 4">
    <name type="scientific">Cimex lectularius</name>
    <name type="common">Bed bug</name>
    <name type="synonym">Acanthia lectularia</name>
    <dbReference type="NCBI Taxonomy" id="79782"/>
    <lineage>
        <taxon>Eukaryota</taxon>
        <taxon>Metazoa</taxon>
        <taxon>Ecdysozoa</taxon>
        <taxon>Arthropoda</taxon>
        <taxon>Hexapoda</taxon>
        <taxon>Insecta</taxon>
        <taxon>Pterygota</taxon>
        <taxon>Neoptera</taxon>
        <taxon>Paraneoptera</taxon>
        <taxon>Hemiptera</taxon>
        <taxon>Heteroptera</taxon>
        <taxon>Panheteroptera</taxon>
        <taxon>Cimicomorpha</taxon>
        <taxon>Cimicidae</taxon>
        <taxon>Cimex</taxon>
    </lineage>
</organism>
<evidence type="ECO:0000256" key="1">
    <source>
        <dbReference type="SAM" id="Phobius"/>
    </source>
</evidence>
<keyword evidence="1" id="KW-0812">Transmembrane</keyword>
<feature type="chain" id="PRO_5035299931" evidence="2">
    <location>
        <begin position="18"/>
        <end position="122"/>
    </location>
</feature>
<dbReference type="Proteomes" id="UP000494040">
    <property type="component" value="Unassembled WGS sequence"/>
</dbReference>
<dbReference type="AlphaFoldDB" id="A0A8I6SCI4"/>
<accession>A0A8I6SCI4</accession>
<reference evidence="3" key="1">
    <citation type="submission" date="2022-01" db="UniProtKB">
        <authorList>
            <consortium name="EnsemblMetazoa"/>
        </authorList>
    </citation>
    <scope>IDENTIFICATION</scope>
</reference>
<keyword evidence="1" id="KW-0472">Membrane</keyword>
<keyword evidence="4" id="KW-1185">Reference proteome</keyword>
<feature type="transmembrane region" description="Helical" evidence="1">
    <location>
        <begin position="76"/>
        <end position="94"/>
    </location>
</feature>
<keyword evidence="1" id="KW-1133">Transmembrane helix</keyword>
<protein>
    <submittedName>
        <fullName evidence="3">Uncharacterized protein</fullName>
    </submittedName>
</protein>
<proteinExistence type="predicted"/>
<feature type="signal peptide" evidence="2">
    <location>
        <begin position="1"/>
        <end position="17"/>
    </location>
</feature>
<sequence length="122" mass="13794">MMLLFLSILTLVVQSFGTPCGRQVYVWGDVAKYDDIGPSCESREKSPSELEIIYETLLKEKMDESIENFLSTVLKVQIVLSFFSIVTIFSVIILRKNDFIIHLDRKFGKKTSIGAPDDAVVN</sequence>
<dbReference type="GeneID" id="106673966"/>
<evidence type="ECO:0000313" key="3">
    <source>
        <dbReference type="EnsemblMetazoa" id="XP_014261861.1"/>
    </source>
</evidence>